<organism evidence="3 4">
    <name type="scientific">Kineosporia babensis</name>
    <dbReference type="NCBI Taxonomy" id="499548"/>
    <lineage>
        <taxon>Bacteria</taxon>
        <taxon>Bacillati</taxon>
        <taxon>Actinomycetota</taxon>
        <taxon>Actinomycetes</taxon>
        <taxon>Kineosporiales</taxon>
        <taxon>Kineosporiaceae</taxon>
        <taxon>Kineosporia</taxon>
    </lineage>
</organism>
<dbReference type="GO" id="GO:0005886">
    <property type="term" value="C:plasma membrane"/>
    <property type="evidence" value="ECO:0007669"/>
    <property type="project" value="TreeGrafter"/>
</dbReference>
<dbReference type="Gene3D" id="3.30.450.40">
    <property type="match status" value="1"/>
</dbReference>
<evidence type="ECO:0000256" key="1">
    <source>
        <dbReference type="SAM" id="MobiDB-lite"/>
    </source>
</evidence>
<dbReference type="PANTHER" id="PTHR45138:SF9">
    <property type="entry name" value="DIGUANYLATE CYCLASE DGCM-RELATED"/>
    <property type="match status" value="1"/>
</dbReference>
<dbReference type="AlphaFoldDB" id="A0A9X1NGL9"/>
<name>A0A9X1NGL9_9ACTN</name>
<dbReference type="GO" id="GO:0043709">
    <property type="term" value="P:cell adhesion involved in single-species biofilm formation"/>
    <property type="evidence" value="ECO:0007669"/>
    <property type="project" value="TreeGrafter"/>
</dbReference>
<feature type="domain" description="GGDEF" evidence="2">
    <location>
        <begin position="421"/>
        <end position="552"/>
    </location>
</feature>
<dbReference type="FunFam" id="3.30.70.270:FF:000001">
    <property type="entry name" value="Diguanylate cyclase domain protein"/>
    <property type="match status" value="1"/>
</dbReference>
<dbReference type="SUPFAM" id="SSF55073">
    <property type="entry name" value="Nucleotide cyclase"/>
    <property type="match status" value="1"/>
</dbReference>
<dbReference type="InterPro" id="IPR000160">
    <property type="entry name" value="GGDEF_dom"/>
</dbReference>
<keyword evidence="4" id="KW-1185">Reference proteome</keyword>
<dbReference type="InterPro" id="IPR050469">
    <property type="entry name" value="Diguanylate_Cyclase"/>
</dbReference>
<dbReference type="InterPro" id="IPR003018">
    <property type="entry name" value="GAF"/>
</dbReference>
<sequence>MPTVAFESARVAARALTSLNRSEAERRARTAYAIATGERWSGRAEAVRAEFSLPREEHPSSTTGGSGRTTYTGGFDRERLAALQEVSAAASRVLDPRLLGRKALEEVIRILAAERAFLFLIDEETGALTPELGRDANGNDLSELTGYTTSLVDMVARTGKAQVVTGTEEGAALGAESVVLHGLRSILIAPLKLKEKMLGVIYLDSRVAKGIFSDTDLDILRALTGVVGSALETARAAERAIKAQAAEQAAQASAELANSLQRAGERIAAPVEKAAVLEQLVLSAGRDGGVLPADLALLLPNASVPVLDPESPFAGVAGDAPAEVREQLTDVSSWAAFPLRATDGDLGLLVLASADPQISLADSLAVGSTLVVQGMTAYDRASAFEQIRALAVVDELTQLNNRRRFFEIATRDLEAAQRQGRPLIGMMMDIDHFKRVNDTYGHPTGDDVIREVARRLAAQVRTTDVIGRYGGEEFAVLQQGDDPELELAERLRACVAESPIPTRTGPLEITISVGVAHLGPADADVAALLARADQGLYKAKQDGRNRVGFTSP</sequence>
<protein>
    <submittedName>
        <fullName evidence="3">Sensor domain-containing diguanylate cyclase</fullName>
    </submittedName>
</protein>
<dbReference type="EMBL" id="JAJOMB010000018">
    <property type="protein sequence ID" value="MCD5314747.1"/>
    <property type="molecule type" value="Genomic_DNA"/>
</dbReference>
<dbReference type="GO" id="GO:0052621">
    <property type="term" value="F:diguanylate cyclase activity"/>
    <property type="evidence" value="ECO:0007669"/>
    <property type="project" value="TreeGrafter"/>
</dbReference>
<reference evidence="3" key="1">
    <citation type="submission" date="2021-11" db="EMBL/GenBank/DDBJ databases">
        <title>Streptomyces corallinus and Kineosporia corallina sp. nov., two new coral-derived marine actinobacteria.</title>
        <authorList>
            <person name="Buangrab K."/>
            <person name="Sutthacheep M."/>
            <person name="Yeemin T."/>
            <person name="Harunari E."/>
            <person name="Igarashi Y."/>
            <person name="Sripreechasak P."/>
            <person name="Kanchanasin P."/>
            <person name="Tanasupawat S."/>
            <person name="Phongsopitanun W."/>
        </authorList>
    </citation>
    <scope>NUCLEOTIDE SEQUENCE</scope>
    <source>
        <strain evidence="3">JCM 31032</strain>
    </source>
</reference>
<evidence type="ECO:0000259" key="2">
    <source>
        <dbReference type="PROSITE" id="PS50887"/>
    </source>
</evidence>
<evidence type="ECO:0000313" key="4">
    <source>
        <dbReference type="Proteomes" id="UP001138997"/>
    </source>
</evidence>
<dbReference type="GO" id="GO:1902201">
    <property type="term" value="P:negative regulation of bacterial-type flagellum-dependent cell motility"/>
    <property type="evidence" value="ECO:0007669"/>
    <property type="project" value="TreeGrafter"/>
</dbReference>
<dbReference type="InterPro" id="IPR029787">
    <property type="entry name" value="Nucleotide_cyclase"/>
</dbReference>
<dbReference type="SMART" id="SM00267">
    <property type="entry name" value="GGDEF"/>
    <property type="match status" value="1"/>
</dbReference>
<dbReference type="SMART" id="SM00065">
    <property type="entry name" value="GAF"/>
    <property type="match status" value="1"/>
</dbReference>
<accession>A0A9X1NGL9</accession>
<dbReference type="InterPro" id="IPR029016">
    <property type="entry name" value="GAF-like_dom_sf"/>
</dbReference>
<dbReference type="NCBIfam" id="TIGR00254">
    <property type="entry name" value="GGDEF"/>
    <property type="match status" value="1"/>
</dbReference>
<gene>
    <name evidence="3" type="ORF">LR394_27980</name>
</gene>
<dbReference type="CDD" id="cd01949">
    <property type="entry name" value="GGDEF"/>
    <property type="match status" value="1"/>
</dbReference>
<dbReference type="Proteomes" id="UP001138997">
    <property type="component" value="Unassembled WGS sequence"/>
</dbReference>
<feature type="region of interest" description="Disordered" evidence="1">
    <location>
        <begin position="49"/>
        <end position="70"/>
    </location>
</feature>
<dbReference type="InterPro" id="IPR043128">
    <property type="entry name" value="Rev_trsase/Diguanyl_cyclase"/>
</dbReference>
<dbReference type="SUPFAM" id="SSF55781">
    <property type="entry name" value="GAF domain-like"/>
    <property type="match status" value="1"/>
</dbReference>
<proteinExistence type="predicted"/>
<dbReference type="PROSITE" id="PS50887">
    <property type="entry name" value="GGDEF"/>
    <property type="match status" value="1"/>
</dbReference>
<dbReference type="Gene3D" id="3.30.70.270">
    <property type="match status" value="1"/>
</dbReference>
<comment type="caution">
    <text evidence="3">The sequence shown here is derived from an EMBL/GenBank/DDBJ whole genome shotgun (WGS) entry which is preliminary data.</text>
</comment>
<feature type="compositionally biased region" description="Basic and acidic residues" evidence="1">
    <location>
        <begin position="49"/>
        <end position="59"/>
    </location>
</feature>
<dbReference type="Pfam" id="PF00990">
    <property type="entry name" value="GGDEF"/>
    <property type="match status" value="1"/>
</dbReference>
<dbReference type="Pfam" id="PF13492">
    <property type="entry name" value="GAF_3"/>
    <property type="match status" value="1"/>
</dbReference>
<dbReference type="PANTHER" id="PTHR45138">
    <property type="entry name" value="REGULATORY COMPONENTS OF SENSORY TRANSDUCTION SYSTEM"/>
    <property type="match status" value="1"/>
</dbReference>
<feature type="compositionally biased region" description="Low complexity" evidence="1">
    <location>
        <begin position="60"/>
        <end position="70"/>
    </location>
</feature>
<evidence type="ECO:0000313" key="3">
    <source>
        <dbReference type="EMBL" id="MCD5314747.1"/>
    </source>
</evidence>